<dbReference type="SUPFAM" id="SSF49482">
    <property type="entry name" value="Aromatic compound dioxygenase"/>
    <property type="match status" value="1"/>
</dbReference>
<reference evidence="3 4" key="1">
    <citation type="journal article" date="2023" name="IMA Fungus">
        <title>Comparative genomic study of the Penicillium genus elucidates a diverse pangenome and 15 lateral gene transfer events.</title>
        <authorList>
            <person name="Petersen C."/>
            <person name="Sorensen T."/>
            <person name="Nielsen M.R."/>
            <person name="Sondergaard T.E."/>
            <person name="Sorensen J.L."/>
            <person name="Fitzpatrick D.A."/>
            <person name="Frisvad J.C."/>
            <person name="Nielsen K.L."/>
        </authorList>
    </citation>
    <scope>NUCLEOTIDE SEQUENCE [LARGE SCALE GENOMIC DNA]</scope>
    <source>
        <strain evidence="3 4">IBT 35679</strain>
    </source>
</reference>
<organism evidence="3 4">
    <name type="scientific">Penicillium frequentans</name>
    <dbReference type="NCBI Taxonomy" id="3151616"/>
    <lineage>
        <taxon>Eukaryota</taxon>
        <taxon>Fungi</taxon>
        <taxon>Dikarya</taxon>
        <taxon>Ascomycota</taxon>
        <taxon>Pezizomycotina</taxon>
        <taxon>Eurotiomycetes</taxon>
        <taxon>Eurotiomycetidae</taxon>
        <taxon>Eurotiales</taxon>
        <taxon>Aspergillaceae</taxon>
        <taxon>Penicillium</taxon>
    </lineage>
</organism>
<evidence type="ECO:0000313" key="3">
    <source>
        <dbReference type="EMBL" id="KAJ5557057.1"/>
    </source>
</evidence>
<evidence type="ECO:0000256" key="1">
    <source>
        <dbReference type="SAM" id="SignalP"/>
    </source>
</evidence>
<keyword evidence="3" id="KW-0560">Oxidoreductase</keyword>
<keyword evidence="3" id="KW-0223">Dioxygenase</keyword>
<dbReference type="InterPro" id="IPR015889">
    <property type="entry name" value="Intradiol_dOase_core"/>
</dbReference>
<dbReference type="PANTHER" id="PTHR34315:SF2">
    <property type="entry name" value="ANCHORED DIOXYGENASE, PUTATIVE (AFU_ORTHOLOGUE AFUA_3G01800)-RELATED"/>
    <property type="match status" value="1"/>
</dbReference>
<feature type="signal peptide" evidence="1">
    <location>
        <begin position="1"/>
        <end position="20"/>
    </location>
</feature>
<sequence length="343" mass="37483">MHLPLYLTAAATIMASSILAHPGEHHDDALVKRKLNMQEVRATHGSRALAKCARSQAYQTNDHFRRTSDDLDKWAAVEHNKTGKITPFGNVFDTETTCILAPVITDGPYYVWGELIRQNVVEEKYCRGVPMYLEIQYIDVNTCQPLPDLYVDIWNANSTGVYSGISESGNYAAGGWNSTYLRGIQPTDNDGVAAFDTIVPGHYSGRATHTHLLVHTNATILANGTLQINSGSITHNGQLFYDEALRSAVEASDPYNTNTIEVTSNEEDQWAPEQATSSYDPFIRYVYLGDDISDGIFAWKEIGINSTADYTNDSDYAIAAYLGANGGYENTGAHAFSGGGGSS</sequence>
<accession>A0AAD6GM40</accession>
<dbReference type="AlphaFoldDB" id="A0AAD6GM40"/>
<evidence type="ECO:0000259" key="2">
    <source>
        <dbReference type="Pfam" id="PF00775"/>
    </source>
</evidence>
<dbReference type="EMBL" id="JAQIZZ010000001">
    <property type="protein sequence ID" value="KAJ5557057.1"/>
    <property type="molecule type" value="Genomic_DNA"/>
</dbReference>
<protein>
    <submittedName>
        <fullName evidence="3">Intradiol ring-cleavage dioxygenase</fullName>
    </submittedName>
</protein>
<name>A0AAD6GM40_9EURO</name>
<dbReference type="Gene3D" id="2.60.130.10">
    <property type="entry name" value="Aromatic compound dioxygenase"/>
    <property type="match status" value="1"/>
</dbReference>
<dbReference type="Proteomes" id="UP001220324">
    <property type="component" value="Unassembled WGS sequence"/>
</dbReference>
<keyword evidence="4" id="KW-1185">Reference proteome</keyword>
<dbReference type="CDD" id="cd03457">
    <property type="entry name" value="intradiol_dioxygenase_like"/>
    <property type="match status" value="1"/>
</dbReference>
<dbReference type="PANTHER" id="PTHR34315">
    <property type="match status" value="1"/>
</dbReference>
<dbReference type="InterPro" id="IPR000627">
    <property type="entry name" value="Intradiol_dOase_C"/>
</dbReference>
<feature type="chain" id="PRO_5041906949" evidence="1">
    <location>
        <begin position="21"/>
        <end position="343"/>
    </location>
</feature>
<evidence type="ECO:0000313" key="4">
    <source>
        <dbReference type="Proteomes" id="UP001220324"/>
    </source>
</evidence>
<keyword evidence="1" id="KW-0732">Signal</keyword>
<feature type="domain" description="Intradiol ring-cleavage dioxygenases" evidence="2">
    <location>
        <begin position="107"/>
        <end position="207"/>
    </location>
</feature>
<gene>
    <name evidence="3" type="ORF">N7494_000972</name>
</gene>
<dbReference type="Pfam" id="PF00775">
    <property type="entry name" value="Dioxygenase_C"/>
    <property type="match status" value="1"/>
</dbReference>
<dbReference type="GO" id="GO:0016702">
    <property type="term" value="F:oxidoreductase activity, acting on single donors with incorporation of molecular oxygen, incorporation of two atoms of oxygen"/>
    <property type="evidence" value="ECO:0007669"/>
    <property type="project" value="InterPro"/>
</dbReference>
<proteinExistence type="predicted"/>
<dbReference type="GO" id="GO:0008199">
    <property type="term" value="F:ferric iron binding"/>
    <property type="evidence" value="ECO:0007669"/>
    <property type="project" value="InterPro"/>
</dbReference>
<comment type="caution">
    <text evidence="3">The sequence shown here is derived from an EMBL/GenBank/DDBJ whole genome shotgun (WGS) entry which is preliminary data.</text>
</comment>